<dbReference type="Proteomes" id="UP000196536">
    <property type="component" value="Unassembled WGS sequence"/>
</dbReference>
<evidence type="ECO:0000256" key="5">
    <source>
        <dbReference type="ARBA" id="ARBA00023136"/>
    </source>
</evidence>
<evidence type="ECO:0000256" key="2">
    <source>
        <dbReference type="ARBA" id="ARBA00022475"/>
    </source>
</evidence>
<reference evidence="7 8" key="1">
    <citation type="submission" date="2017-05" db="EMBL/GenBank/DDBJ databases">
        <title>Acinetobacter populi ANC 5415 (= PBJ7), whole genome shotgun sequencing project.</title>
        <authorList>
            <person name="Nemec A."/>
            <person name="Radolfova-Krizova L."/>
        </authorList>
    </citation>
    <scope>NUCLEOTIDE SEQUENCE [LARGE SCALE GENOMIC DNA]</scope>
    <source>
        <strain evidence="7 8">PBJ7</strain>
    </source>
</reference>
<feature type="transmembrane region" description="Helical" evidence="6">
    <location>
        <begin position="96"/>
        <end position="114"/>
    </location>
</feature>
<dbReference type="Pfam" id="PF02588">
    <property type="entry name" value="YitT_membrane"/>
    <property type="match status" value="1"/>
</dbReference>
<sequence length="220" mass="24762">MNPPSSQHPVSDPATRIKSENRPVVMPHSTLEDILALLTGTFILSFALNLIQQTGLMMGGTMGLALLLHYISHIQFGLLFFLVNSVFFYLAYKKMGLNFVIKTIAAIGLVYLFTEITPHFIHIQMIHPFYTAIIANLLIGIALLILFRHKSSLGGINILALYMQQHYKISAGKFQMIMDLSILFISSFFMDIHLLLISLIGAVILNLVITMNHKDQRYIV</sequence>
<keyword evidence="3 6" id="KW-0812">Transmembrane</keyword>
<dbReference type="GO" id="GO:0005886">
    <property type="term" value="C:plasma membrane"/>
    <property type="evidence" value="ECO:0007669"/>
    <property type="project" value="UniProtKB-SubCell"/>
</dbReference>
<accession>A0A1Z9YUR5</accession>
<evidence type="ECO:0000256" key="6">
    <source>
        <dbReference type="SAM" id="Phobius"/>
    </source>
</evidence>
<dbReference type="InterPro" id="IPR051461">
    <property type="entry name" value="UPF0750_membrane"/>
</dbReference>
<keyword evidence="8" id="KW-1185">Reference proteome</keyword>
<dbReference type="AlphaFoldDB" id="A0A1Z9YUR5"/>
<dbReference type="InterPro" id="IPR003740">
    <property type="entry name" value="YitT"/>
</dbReference>
<evidence type="ECO:0000256" key="1">
    <source>
        <dbReference type="ARBA" id="ARBA00004651"/>
    </source>
</evidence>
<proteinExistence type="predicted"/>
<feature type="transmembrane region" description="Helical" evidence="6">
    <location>
        <begin position="34"/>
        <end position="51"/>
    </location>
</feature>
<evidence type="ECO:0008006" key="9">
    <source>
        <dbReference type="Google" id="ProtNLM"/>
    </source>
</evidence>
<evidence type="ECO:0000313" key="7">
    <source>
        <dbReference type="EMBL" id="OUY05899.1"/>
    </source>
</evidence>
<keyword evidence="5 6" id="KW-0472">Membrane</keyword>
<evidence type="ECO:0000256" key="4">
    <source>
        <dbReference type="ARBA" id="ARBA00022989"/>
    </source>
</evidence>
<dbReference type="EMBL" id="NEXX01000006">
    <property type="protein sequence ID" value="OUY05899.1"/>
    <property type="molecule type" value="Genomic_DNA"/>
</dbReference>
<comment type="subcellular location">
    <subcellularLocation>
        <location evidence="1">Cell membrane</location>
        <topology evidence="1">Multi-pass membrane protein</topology>
    </subcellularLocation>
</comment>
<keyword evidence="4 6" id="KW-1133">Transmembrane helix</keyword>
<organism evidence="7 8">
    <name type="scientific">Acinetobacter populi</name>
    <dbReference type="NCBI Taxonomy" id="1582270"/>
    <lineage>
        <taxon>Bacteria</taxon>
        <taxon>Pseudomonadati</taxon>
        <taxon>Pseudomonadota</taxon>
        <taxon>Gammaproteobacteria</taxon>
        <taxon>Moraxellales</taxon>
        <taxon>Moraxellaceae</taxon>
        <taxon>Acinetobacter</taxon>
    </lineage>
</organism>
<protein>
    <recommendedName>
        <fullName evidence="9">YitT family protein</fullName>
    </recommendedName>
</protein>
<evidence type="ECO:0000256" key="3">
    <source>
        <dbReference type="ARBA" id="ARBA00022692"/>
    </source>
</evidence>
<dbReference type="OrthoDB" id="3296441at2"/>
<dbReference type="PANTHER" id="PTHR33545:SF5">
    <property type="entry name" value="UPF0750 MEMBRANE PROTEIN YITT"/>
    <property type="match status" value="1"/>
</dbReference>
<gene>
    <name evidence="7" type="ORF">CAP51_14360</name>
</gene>
<evidence type="ECO:0000313" key="8">
    <source>
        <dbReference type="Proteomes" id="UP000196536"/>
    </source>
</evidence>
<name>A0A1Z9YUR5_9GAMM</name>
<dbReference type="PANTHER" id="PTHR33545">
    <property type="entry name" value="UPF0750 MEMBRANE PROTEIN YITT-RELATED"/>
    <property type="match status" value="1"/>
</dbReference>
<feature type="transmembrane region" description="Helical" evidence="6">
    <location>
        <begin position="63"/>
        <end position="90"/>
    </location>
</feature>
<comment type="caution">
    <text evidence="7">The sequence shown here is derived from an EMBL/GenBank/DDBJ whole genome shotgun (WGS) entry which is preliminary data.</text>
</comment>
<feature type="transmembrane region" description="Helical" evidence="6">
    <location>
        <begin position="182"/>
        <end position="209"/>
    </location>
</feature>
<feature type="transmembrane region" description="Helical" evidence="6">
    <location>
        <begin position="126"/>
        <end position="147"/>
    </location>
</feature>
<keyword evidence="2" id="KW-1003">Cell membrane</keyword>